<evidence type="ECO:0000256" key="1">
    <source>
        <dbReference type="SAM" id="Phobius"/>
    </source>
</evidence>
<dbReference type="Gene3D" id="3.40.50.150">
    <property type="entry name" value="Vaccinia Virus protein VP39"/>
    <property type="match status" value="1"/>
</dbReference>
<keyword evidence="1" id="KW-0812">Transmembrane</keyword>
<feature type="transmembrane region" description="Helical" evidence="1">
    <location>
        <begin position="62"/>
        <end position="80"/>
    </location>
</feature>
<dbReference type="InterPro" id="IPR029063">
    <property type="entry name" value="SAM-dependent_MTases_sf"/>
</dbReference>
<evidence type="ECO:0000313" key="2">
    <source>
        <dbReference type="EMBL" id="KAI3433337.1"/>
    </source>
</evidence>
<feature type="transmembrane region" description="Helical" evidence="1">
    <location>
        <begin position="92"/>
        <end position="111"/>
    </location>
</feature>
<gene>
    <name evidence="2" type="ORF">D9Q98_003155</name>
</gene>
<name>A0A9D4YY72_CHLVU</name>
<dbReference type="InterPro" id="IPR019410">
    <property type="entry name" value="Methyltransf_16"/>
</dbReference>
<dbReference type="OrthoDB" id="413520at2759"/>
<protein>
    <submittedName>
        <fullName evidence="2">Uncharacterized protein</fullName>
    </submittedName>
</protein>
<comment type="caution">
    <text evidence="2">The sequence shown here is derived from an EMBL/GenBank/DDBJ whole genome shotgun (WGS) entry which is preliminary data.</text>
</comment>
<evidence type="ECO:0000313" key="3">
    <source>
        <dbReference type="Proteomes" id="UP001055712"/>
    </source>
</evidence>
<sequence length="274" mass="29550">MFELAFQSWEDGELVQKRLQAPSRWDVHSAEEVAVTLGGDVRIRILQQPHQLAGAGVNPDKLGVAAALWDGALVLAAYLVEQPRYRYLGMRCVELGAGVGLVGLALAALGARVTITDVGKVLPLMRRNLQANGYDPDKGPREGAGWAEAAELEWGTPGWMEGAVAPLAGAGVDLVVAADCCYIDQDGKSPSTAAFVETCAGLCGPSTRCLVSFERRAPEVRACLLEEAKKRFRRVKQVPLAAVPPPLRLEYVDIWELQQPMPCQQQAAAKPPRT</sequence>
<dbReference type="Proteomes" id="UP001055712">
    <property type="component" value="Unassembled WGS sequence"/>
</dbReference>
<dbReference type="SUPFAM" id="SSF53335">
    <property type="entry name" value="S-adenosyl-L-methionine-dependent methyltransferases"/>
    <property type="match status" value="1"/>
</dbReference>
<dbReference type="AlphaFoldDB" id="A0A9D4YY72"/>
<keyword evidence="1" id="KW-0472">Membrane</keyword>
<dbReference type="EMBL" id="SIDB01000004">
    <property type="protein sequence ID" value="KAI3433337.1"/>
    <property type="molecule type" value="Genomic_DNA"/>
</dbReference>
<reference evidence="2" key="2">
    <citation type="submission" date="2020-11" db="EMBL/GenBank/DDBJ databases">
        <authorList>
            <person name="Cecchin M."/>
            <person name="Marcolungo L."/>
            <person name="Rossato M."/>
            <person name="Girolomoni L."/>
            <person name="Cosentino E."/>
            <person name="Cuine S."/>
            <person name="Li-Beisson Y."/>
            <person name="Delledonne M."/>
            <person name="Ballottari M."/>
        </authorList>
    </citation>
    <scope>NUCLEOTIDE SEQUENCE</scope>
    <source>
        <strain evidence="2">211/11P</strain>
        <tissue evidence="2">Whole cell</tissue>
    </source>
</reference>
<keyword evidence="3" id="KW-1185">Reference proteome</keyword>
<organism evidence="2 3">
    <name type="scientific">Chlorella vulgaris</name>
    <name type="common">Green alga</name>
    <dbReference type="NCBI Taxonomy" id="3077"/>
    <lineage>
        <taxon>Eukaryota</taxon>
        <taxon>Viridiplantae</taxon>
        <taxon>Chlorophyta</taxon>
        <taxon>core chlorophytes</taxon>
        <taxon>Trebouxiophyceae</taxon>
        <taxon>Chlorellales</taxon>
        <taxon>Chlorellaceae</taxon>
        <taxon>Chlorella clade</taxon>
        <taxon>Chlorella</taxon>
    </lineage>
</organism>
<reference evidence="2" key="1">
    <citation type="journal article" date="2019" name="Plant J.">
        <title>Chlorella vulgaris genome assembly and annotation reveals the molecular basis for metabolic acclimation to high light conditions.</title>
        <authorList>
            <person name="Cecchin M."/>
            <person name="Marcolungo L."/>
            <person name="Rossato M."/>
            <person name="Girolomoni L."/>
            <person name="Cosentino E."/>
            <person name="Cuine S."/>
            <person name="Li-Beisson Y."/>
            <person name="Delledonne M."/>
            <person name="Ballottari M."/>
        </authorList>
    </citation>
    <scope>NUCLEOTIDE SEQUENCE</scope>
    <source>
        <strain evidence="2">211/11P</strain>
    </source>
</reference>
<dbReference type="Pfam" id="PF10294">
    <property type="entry name" value="Methyltransf_16"/>
    <property type="match status" value="1"/>
</dbReference>
<proteinExistence type="predicted"/>
<dbReference type="PANTHER" id="PTHR14614:SF132">
    <property type="entry name" value="PROTEIN-LYSINE METHYLTRANSFERASE C42C1.13"/>
    <property type="match status" value="1"/>
</dbReference>
<accession>A0A9D4YY72</accession>
<dbReference type="PANTHER" id="PTHR14614">
    <property type="entry name" value="HEPATOCELLULAR CARCINOMA-ASSOCIATED ANTIGEN"/>
    <property type="match status" value="1"/>
</dbReference>
<keyword evidence="1" id="KW-1133">Transmembrane helix</keyword>